<comment type="caution">
    <text evidence="3">The sequence shown here is derived from an EMBL/GenBank/DDBJ whole genome shotgun (WGS) entry which is preliminary data.</text>
</comment>
<evidence type="ECO:0000313" key="3">
    <source>
        <dbReference type="EMBL" id="EXU95546.1"/>
    </source>
</evidence>
<dbReference type="SUPFAM" id="SSF53098">
    <property type="entry name" value="Ribonuclease H-like"/>
    <property type="match status" value="1"/>
</dbReference>
<organism evidence="3 4">
    <name type="scientific">Metarhizium robertsii</name>
    <dbReference type="NCBI Taxonomy" id="568076"/>
    <lineage>
        <taxon>Eukaryota</taxon>
        <taxon>Fungi</taxon>
        <taxon>Dikarya</taxon>
        <taxon>Ascomycota</taxon>
        <taxon>Pezizomycotina</taxon>
        <taxon>Sordariomycetes</taxon>
        <taxon>Hypocreomycetidae</taxon>
        <taxon>Hypocreales</taxon>
        <taxon>Clavicipitaceae</taxon>
        <taxon>Metarhizium</taxon>
    </lineage>
</organism>
<accession>A0A014PIQ6</accession>
<dbReference type="HOGENOM" id="CLU_448399_0_0_1"/>
<dbReference type="GO" id="GO:0003964">
    <property type="term" value="F:RNA-directed DNA polymerase activity"/>
    <property type="evidence" value="ECO:0007669"/>
    <property type="project" value="UniProtKB-KW"/>
</dbReference>
<feature type="region of interest" description="Disordered" evidence="1">
    <location>
        <begin position="161"/>
        <end position="181"/>
    </location>
</feature>
<evidence type="ECO:0000256" key="1">
    <source>
        <dbReference type="SAM" id="MobiDB-lite"/>
    </source>
</evidence>
<feature type="region of interest" description="Disordered" evidence="1">
    <location>
        <begin position="589"/>
        <end position="609"/>
    </location>
</feature>
<dbReference type="InterPro" id="IPR000477">
    <property type="entry name" value="RT_dom"/>
</dbReference>
<dbReference type="PANTHER" id="PTHR33481">
    <property type="entry name" value="REVERSE TRANSCRIPTASE"/>
    <property type="match status" value="1"/>
</dbReference>
<evidence type="ECO:0000313" key="4">
    <source>
        <dbReference type="Proteomes" id="UP000030151"/>
    </source>
</evidence>
<protein>
    <submittedName>
        <fullName evidence="3">Reverse transcriptase domain protein</fullName>
    </submittedName>
</protein>
<keyword evidence="3" id="KW-0808">Transferase</keyword>
<reference evidence="3 4" key="1">
    <citation type="submission" date="2014-02" db="EMBL/GenBank/DDBJ databases">
        <title>The genome sequence of the entomopathogenic fungus Metarhizium robertsii ARSEF 2575.</title>
        <authorList>
            <person name="Giuliano Garisto Donzelli B."/>
            <person name="Roe B.A."/>
            <person name="Macmil S.L."/>
            <person name="Krasnoff S.B."/>
            <person name="Gibson D.M."/>
        </authorList>
    </citation>
    <scope>NUCLEOTIDE SEQUENCE [LARGE SCALE GENOMIC DNA]</scope>
    <source>
        <strain evidence="3 4">ARSEF 2575</strain>
    </source>
</reference>
<name>A0A014PIQ6_9HYPO</name>
<dbReference type="AlphaFoldDB" id="A0A014PIQ6"/>
<dbReference type="Pfam" id="PF00078">
    <property type="entry name" value="RVT_1"/>
    <property type="match status" value="1"/>
</dbReference>
<evidence type="ECO:0000259" key="2">
    <source>
        <dbReference type="Pfam" id="PF00078"/>
    </source>
</evidence>
<dbReference type="PANTHER" id="PTHR33481:SF1">
    <property type="entry name" value="ENDONUCLEASE_EXONUCLEASE_PHOSPHATASE DOMAIN-CONTAINING PROTEIN-RELATED"/>
    <property type="match status" value="1"/>
</dbReference>
<dbReference type="Proteomes" id="UP000030151">
    <property type="component" value="Unassembled WGS sequence"/>
</dbReference>
<feature type="domain" description="Reverse transcriptase" evidence="2">
    <location>
        <begin position="190"/>
        <end position="286"/>
    </location>
</feature>
<proteinExistence type="predicted"/>
<dbReference type="EMBL" id="JELW01000075">
    <property type="protein sequence ID" value="EXU95546.1"/>
    <property type="molecule type" value="Genomic_DNA"/>
</dbReference>
<keyword evidence="3" id="KW-0548">Nucleotidyltransferase</keyword>
<dbReference type="OrthoDB" id="4939572at2759"/>
<dbReference type="InterPro" id="IPR012337">
    <property type="entry name" value="RNaseH-like_sf"/>
</dbReference>
<sequence length="609" mass="67153">MNGSDDVIYICTGPRSGGSTAPATITPTSPTGSRVHYDLVGNARHTSCRRACWAPKGGRGKRLAGFRIFRTALRRSTLERRTAADDITDPWIPVRPARKIPFAQEITLDEAEDATIKTGNTSPGADNITVKLLQAVSDIVGGHGMAPYVSALLSWEGPRAADRSPSSVGIDSLCSPPPTASRRAPETVCRYDIEEAFARGQVATLVTADIQGAFDTAMCNRLVLRLREQGWPDNLARWAGSFISGRSARVRYQDITTPTTPLQCGLPQGSPVSPILFLLYTEPIYRLGNPEGRTIAKSARVYSRTRELGAANGISIDLEKTEVMHFSLRARETMLTIRHGDAVKHPEVAMRWLGLWLDSQSPDGRPPPPEPREHPARPPVECCAEGRQSLCRTDLLSGVEAWYPGTTSPRWRRPSKEGPSRIQQLVRKMSKALKQGIRAILPTWKYRSLSCIEKTAHARPPTPRGKAAPLVWAYQIAGPRTPAGQTHHRGSATAHHQVYQAEVQDQLPPQTFPTRLRTTNKLLANRQRPVLVPRKYSRETQQPLQTASKEDSAKVFDPWLQTIPPLNLIVYSDGSLTKTHRKTEIRWMPGHTKIPGNEQADIPAKAGCA</sequence>
<feature type="region of interest" description="Disordered" evidence="1">
    <location>
        <begin position="359"/>
        <end position="379"/>
    </location>
</feature>
<keyword evidence="3" id="KW-0695">RNA-directed DNA polymerase</keyword>
<gene>
    <name evidence="3" type="ORF">X797_011383</name>
</gene>